<reference evidence="1 2" key="1">
    <citation type="journal article" date="2021" name="Appl. Environ. Microbiol.">
        <title>Genetic linkage and physical mapping for an oyster mushroom Pleurotus cornucopiae and QTL analysis for the trait cap color.</title>
        <authorList>
            <person name="Zhang Y."/>
            <person name="Gao W."/>
            <person name="Sonnenberg A."/>
            <person name="Chen Q."/>
            <person name="Zhang J."/>
            <person name="Huang C."/>
        </authorList>
    </citation>
    <scope>NUCLEOTIDE SEQUENCE [LARGE SCALE GENOMIC DNA]</scope>
    <source>
        <strain evidence="1">CCMSSC00406</strain>
    </source>
</reference>
<keyword evidence="2" id="KW-1185">Reference proteome</keyword>
<name>A0ACB7IV87_PLECO</name>
<evidence type="ECO:0000313" key="2">
    <source>
        <dbReference type="Proteomes" id="UP000824881"/>
    </source>
</evidence>
<sequence length="737" mass="82333">MADAQQSSSSGVRRSTRTRTSRVAIPQKPKPEELADVESSELSELSDEESSDFDEPAHRVKRAKLEVEASSKKRVVSARRKKNLSLLPTVPFDVLMEVLARLRVADIIALSRTSKEFRGLLLSKRSISVWKAALAAEGCLECPADLSEPAYAVLLFGGTNCYSCGTKGIQRIDFGLRRRLCVRCLKVKLVSEKRFDALFPGSDPMLLYLIPYTHIGGYSHGHSSNGRFFFRDDIVRTQNTLKALQHAEDPKTATNAFYQAQRDKTWAVISTVREYETWAESAADRKVVESESRVAQRWEDIQQRFRNLGYIDEDIAAIKSHPSVKSDTPLTNQGWGRVRPWLEDLVLDAKKARIDKSRGASLSDAFTKYMRTLRPTQWAALPRIRELRALPEVQTLLQRDIDSEVSADEFFGLLNDGATLQKWIEGRRRVLEAVIAESVSSTPADSVSSAVPSTSVEHVLVCTAPDCDGRWGSGKRIFTSLADALTHRCESAWPYAGSTKPDKFEFAYSIRASAAVKHILSLLKVSPMAATTTMTGEMTAKELDRREDLFVCCKCNPRVRVKDGAPLVTFDVFTWRQAVFHYHKDCTTDLRADTTDPRFTRVSARDPHLHGDDAPAARKNIWACLHCAVHLHNWVNRHEVVAHVKSAHPITAPAEHTDFFADPLAGERPAPQWRLCLPQGTDPPPALRALILPMPTNQGTAPAGRPDPKQMFRCKLCSAASTRRFIRDGVQSHINAV</sequence>
<accession>A0ACB7IV87</accession>
<proteinExistence type="predicted"/>
<gene>
    <name evidence="1" type="ORF">CCMSSC00406_0010145</name>
</gene>
<organism evidence="1 2">
    <name type="scientific">Pleurotus cornucopiae</name>
    <name type="common">Cornucopia mushroom</name>
    <dbReference type="NCBI Taxonomy" id="5321"/>
    <lineage>
        <taxon>Eukaryota</taxon>
        <taxon>Fungi</taxon>
        <taxon>Dikarya</taxon>
        <taxon>Basidiomycota</taxon>
        <taxon>Agaricomycotina</taxon>
        <taxon>Agaricomycetes</taxon>
        <taxon>Agaricomycetidae</taxon>
        <taxon>Agaricales</taxon>
        <taxon>Pleurotineae</taxon>
        <taxon>Pleurotaceae</taxon>
        <taxon>Pleurotus</taxon>
    </lineage>
</organism>
<protein>
    <submittedName>
        <fullName evidence="1">Uncharacterized protein</fullName>
    </submittedName>
</protein>
<dbReference type="EMBL" id="WQMT02000007">
    <property type="protein sequence ID" value="KAG9221454.1"/>
    <property type="molecule type" value="Genomic_DNA"/>
</dbReference>
<dbReference type="Proteomes" id="UP000824881">
    <property type="component" value="Unassembled WGS sequence"/>
</dbReference>
<evidence type="ECO:0000313" key="1">
    <source>
        <dbReference type="EMBL" id="KAG9221454.1"/>
    </source>
</evidence>
<comment type="caution">
    <text evidence="1">The sequence shown here is derived from an EMBL/GenBank/DDBJ whole genome shotgun (WGS) entry which is preliminary data.</text>
</comment>